<dbReference type="EnsemblProtists" id="EOD38514">
    <property type="protein sequence ID" value="EOD38514"/>
    <property type="gene ID" value="EMIHUDRAFT_224647"/>
</dbReference>
<accession>A0A0D3K5F1</accession>
<feature type="compositionally biased region" description="Gly residues" evidence="1">
    <location>
        <begin position="180"/>
        <end position="191"/>
    </location>
</feature>
<evidence type="ECO:0000256" key="1">
    <source>
        <dbReference type="SAM" id="MobiDB-lite"/>
    </source>
</evidence>
<name>A0A0D3K5F1_EMIH1</name>
<dbReference type="AlphaFoldDB" id="A0A0D3K5F1"/>
<dbReference type="RefSeq" id="XP_005783415.1">
    <property type="nucleotide sequence ID" value="XM_005783358.1"/>
</dbReference>
<reference evidence="3" key="1">
    <citation type="journal article" date="2013" name="Nature">
        <title>Pan genome of the phytoplankton Emiliania underpins its global distribution.</title>
        <authorList>
            <person name="Read B.A."/>
            <person name="Kegel J."/>
            <person name="Klute M.J."/>
            <person name="Kuo A."/>
            <person name="Lefebvre S.C."/>
            <person name="Maumus F."/>
            <person name="Mayer C."/>
            <person name="Miller J."/>
            <person name="Monier A."/>
            <person name="Salamov A."/>
            <person name="Young J."/>
            <person name="Aguilar M."/>
            <person name="Claverie J.M."/>
            <person name="Frickenhaus S."/>
            <person name="Gonzalez K."/>
            <person name="Herman E.K."/>
            <person name="Lin Y.C."/>
            <person name="Napier J."/>
            <person name="Ogata H."/>
            <person name="Sarno A.F."/>
            <person name="Shmutz J."/>
            <person name="Schroeder D."/>
            <person name="de Vargas C."/>
            <person name="Verret F."/>
            <person name="von Dassow P."/>
            <person name="Valentin K."/>
            <person name="Van de Peer Y."/>
            <person name="Wheeler G."/>
            <person name="Dacks J.B."/>
            <person name="Delwiche C.F."/>
            <person name="Dyhrman S.T."/>
            <person name="Glockner G."/>
            <person name="John U."/>
            <person name="Richards T."/>
            <person name="Worden A.Z."/>
            <person name="Zhang X."/>
            <person name="Grigoriev I.V."/>
            <person name="Allen A.E."/>
            <person name="Bidle K."/>
            <person name="Borodovsky M."/>
            <person name="Bowler C."/>
            <person name="Brownlee C."/>
            <person name="Cock J.M."/>
            <person name="Elias M."/>
            <person name="Gladyshev V.N."/>
            <person name="Groth M."/>
            <person name="Guda C."/>
            <person name="Hadaegh A."/>
            <person name="Iglesias-Rodriguez M.D."/>
            <person name="Jenkins J."/>
            <person name="Jones B.M."/>
            <person name="Lawson T."/>
            <person name="Leese F."/>
            <person name="Lindquist E."/>
            <person name="Lobanov A."/>
            <person name="Lomsadze A."/>
            <person name="Malik S.B."/>
            <person name="Marsh M.E."/>
            <person name="Mackinder L."/>
            <person name="Mock T."/>
            <person name="Mueller-Roeber B."/>
            <person name="Pagarete A."/>
            <person name="Parker M."/>
            <person name="Probert I."/>
            <person name="Quesneville H."/>
            <person name="Raines C."/>
            <person name="Rensing S.A."/>
            <person name="Riano-Pachon D.M."/>
            <person name="Richier S."/>
            <person name="Rokitta S."/>
            <person name="Shiraiwa Y."/>
            <person name="Soanes D.M."/>
            <person name="van der Giezen M."/>
            <person name="Wahlund T.M."/>
            <person name="Williams B."/>
            <person name="Wilson W."/>
            <person name="Wolfe G."/>
            <person name="Wurch L.L."/>
        </authorList>
    </citation>
    <scope>NUCLEOTIDE SEQUENCE</scope>
</reference>
<evidence type="ECO:0000313" key="3">
    <source>
        <dbReference type="Proteomes" id="UP000013827"/>
    </source>
</evidence>
<reference evidence="2" key="2">
    <citation type="submission" date="2024-10" db="UniProtKB">
        <authorList>
            <consortium name="EnsemblProtists"/>
        </authorList>
    </citation>
    <scope>IDENTIFICATION</scope>
</reference>
<protein>
    <recommendedName>
        <fullName evidence="4">PIK-related kinase FAT domain-containing protein</fullName>
    </recommendedName>
</protein>
<keyword evidence="3" id="KW-1185">Reference proteome</keyword>
<sequence>MRRPSGIAAAKILQTVRACLGQGKRLDDILDRNAAAWAVPLKPPGGEAAVASAGSAADGGNGGGGKRPIARLLSQLLTLDHMQEAWGVWEWLQRHPDPALRPSRSEYLLMMRGLNCRVSPDSAESTLQLFAAAERRWGADAAGYAFHHQARREAACAHGSLGQFREALQQLETIRADLEAGGGGGGAAGGDGTERWSAGRRGWPGLEDEIAHYRALIALSGACDEHDYEAGTERRSGKDEMRT</sequence>
<evidence type="ECO:0000313" key="2">
    <source>
        <dbReference type="EnsemblProtists" id="EOD30986"/>
    </source>
</evidence>
<feature type="region of interest" description="Disordered" evidence="1">
    <location>
        <begin position="179"/>
        <end position="199"/>
    </location>
</feature>
<dbReference type="HOGENOM" id="CLU_1144368_0_0_1"/>
<dbReference type="RefSeq" id="XP_005790943.1">
    <property type="nucleotide sequence ID" value="XM_005790886.1"/>
</dbReference>
<dbReference type="EnsemblProtists" id="EOD30986">
    <property type="protein sequence ID" value="EOD30986"/>
    <property type="gene ID" value="EMIHUDRAFT_203046"/>
</dbReference>
<proteinExistence type="predicted"/>
<evidence type="ECO:0008006" key="4">
    <source>
        <dbReference type="Google" id="ProtNLM"/>
    </source>
</evidence>
<organism evidence="2 3">
    <name type="scientific">Emiliania huxleyi (strain CCMP1516)</name>
    <dbReference type="NCBI Taxonomy" id="280463"/>
    <lineage>
        <taxon>Eukaryota</taxon>
        <taxon>Haptista</taxon>
        <taxon>Haptophyta</taxon>
        <taxon>Prymnesiophyceae</taxon>
        <taxon>Isochrysidales</taxon>
        <taxon>Noelaerhabdaceae</taxon>
        <taxon>Emiliania</taxon>
    </lineage>
</organism>
<dbReference type="GeneID" id="17283784"/>
<dbReference type="KEGG" id="ehx:EMIHUDRAFT_224647"/>
<dbReference type="GeneID" id="17276259"/>
<dbReference type="Proteomes" id="UP000013827">
    <property type="component" value="Unassembled WGS sequence"/>
</dbReference>
<dbReference type="PaxDb" id="2903-EOD30986"/>
<dbReference type="KEGG" id="ehx:EMIHUDRAFT_203046"/>